<dbReference type="STRING" id="686832.A0A0C2YSB1"/>
<keyword evidence="2" id="KW-1185">Reference proteome</keyword>
<dbReference type="OrthoDB" id="3541472at2759"/>
<dbReference type="HOGENOM" id="CLU_024210_0_0_1"/>
<proteinExistence type="predicted"/>
<name>A0A0C2YSB1_HEBCY</name>
<protein>
    <submittedName>
        <fullName evidence="1">Uncharacterized protein</fullName>
    </submittedName>
</protein>
<reference evidence="1 2" key="1">
    <citation type="submission" date="2014-04" db="EMBL/GenBank/DDBJ databases">
        <authorList>
            <consortium name="DOE Joint Genome Institute"/>
            <person name="Kuo A."/>
            <person name="Gay G."/>
            <person name="Dore J."/>
            <person name="Kohler A."/>
            <person name="Nagy L.G."/>
            <person name="Floudas D."/>
            <person name="Copeland A."/>
            <person name="Barry K.W."/>
            <person name="Cichocki N."/>
            <person name="Veneault-Fourrey C."/>
            <person name="LaButti K."/>
            <person name="Lindquist E.A."/>
            <person name="Lipzen A."/>
            <person name="Lundell T."/>
            <person name="Morin E."/>
            <person name="Murat C."/>
            <person name="Sun H."/>
            <person name="Tunlid A."/>
            <person name="Henrissat B."/>
            <person name="Grigoriev I.V."/>
            <person name="Hibbett D.S."/>
            <person name="Martin F."/>
            <person name="Nordberg H.P."/>
            <person name="Cantor M.N."/>
            <person name="Hua S.X."/>
        </authorList>
    </citation>
    <scope>NUCLEOTIDE SEQUENCE [LARGE SCALE GENOMIC DNA]</scope>
    <source>
        <strain evidence="2">h7</strain>
    </source>
</reference>
<organism evidence="1 2">
    <name type="scientific">Hebeloma cylindrosporum</name>
    <dbReference type="NCBI Taxonomy" id="76867"/>
    <lineage>
        <taxon>Eukaryota</taxon>
        <taxon>Fungi</taxon>
        <taxon>Dikarya</taxon>
        <taxon>Basidiomycota</taxon>
        <taxon>Agaricomycotina</taxon>
        <taxon>Agaricomycetes</taxon>
        <taxon>Agaricomycetidae</taxon>
        <taxon>Agaricales</taxon>
        <taxon>Agaricineae</taxon>
        <taxon>Hymenogastraceae</taxon>
        <taxon>Hebeloma</taxon>
    </lineage>
</organism>
<accession>A0A0C2YSB1</accession>
<dbReference type="EMBL" id="KN831774">
    <property type="protein sequence ID" value="KIM43932.1"/>
    <property type="molecule type" value="Genomic_DNA"/>
</dbReference>
<evidence type="ECO:0000313" key="1">
    <source>
        <dbReference type="EMBL" id="KIM43932.1"/>
    </source>
</evidence>
<evidence type="ECO:0000313" key="2">
    <source>
        <dbReference type="Proteomes" id="UP000053424"/>
    </source>
</evidence>
<sequence>MSQVSKRDRQRLRLTCKHLGDILEAQVLQNIYFNIQKHNYSQATERLQSLANTENKNLSRGLSRSGRHLHIGSLSPKPFGSLKSYTCVGDELVPVPEPEDGPEVAVVEEMMRTYLRGALDALRSLQSVTWIPEEKDEAWTHEIIMDFLTSRPSLHTLTVELSHLRVALPLDRMQDLREIDFTERYGYRSSEPVRVHTYKNLAKFLASNPAGQITKLSVVLTSLHEVFQFLTPKAEPLRFNELQMTQSFIKLDPFTLPHLRHLTCLHLLSMKVPSMTEDPDSGSSGDLENAERRAGSKLTDVWSALQRAGIHLREIVVDRVNAGLLGYLTHYTGLTKLVISTNGFDTSPESDAVARLFFAEPLASHNETLQEFEVYAGFEDLWCFCEHNISAFSSCTGLRKLGVSVVKADLPARVSGGVPEAEIAPNQPNIVKTLLDKVSTHMPRLSQLWISPASEERFRGGRRQGTRTYMHRKAVAQLAIECLLAYPIPPNVQLPNVSIWTKTFEPHVASTLLDEIVGGGPRRRYREIIKEVDVEE</sequence>
<dbReference type="Proteomes" id="UP000053424">
    <property type="component" value="Unassembled WGS sequence"/>
</dbReference>
<dbReference type="AlphaFoldDB" id="A0A0C2YSB1"/>
<reference evidence="2" key="2">
    <citation type="submission" date="2015-01" db="EMBL/GenBank/DDBJ databases">
        <title>Evolutionary Origins and Diversification of the Mycorrhizal Mutualists.</title>
        <authorList>
            <consortium name="DOE Joint Genome Institute"/>
            <consortium name="Mycorrhizal Genomics Consortium"/>
            <person name="Kohler A."/>
            <person name="Kuo A."/>
            <person name="Nagy L.G."/>
            <person name="Floudas D."/>
            <person name="Copeland A."/>
            <person name="Barry K.W."/>
            <person name="Cichocki N."/>
            <person name="Veneault-Fourrey C."/>
            <person name="LaButti K."/>
            <person name="Lindquist E.A."/>
            <person name="Lipzen A."/>
            <person name="Lundell T."/>
            <person name="Morin E."/>
            <person name="Murat C."/>
            <person name="Riley R."/>
            <person name="Ohm R."/>
            <person name="Sun H."/>
            <person name="Tunlid A."/>
            <person name="Henrissat B."/>
            <person name="Grigoriev I.V."/>
            <person name="Hibbett D.S."/>
            <person name="Martin F."/>
        </authorList>
    </citation>
    <scope>NUCLEOTIDE SEQUENCE [LARGE SCALE GENOMIC DNA]</scope>
    <source>
        <strain evidence="2">h7</strain>
    </source>
</reference>
<gene>
    <name evidence="1" type="ORF">M413DRAFT_9232</name>
</gene>